<feature type="transmembrane region" description="Helical" evidence="1">
    <location>
        <begin position="117"/>
        <end position="134"/>
    </location>
</feature>
<dbReference type="InterPro" id="IPR011990">
    <property type="entry name" value="TPR-like_helical_dom_sf"/>
</dbReference>
<keyword evidence="1" id="KW-0472">Membrane</keyword>
<feature type="transmembrane region" description="Helical" evidence="1">
    <location>
        <begin position="227"/>
        <end position="248"/>
    </location>
</feature>
<accession>A0A368XMV1</accession>
<reference evidence="2 3" key="1">
    <citation type="submission" date="2018-07" db="EMBL/GenBank/DDBJ databases">
        <title>Genomic Encyclopedia of Type Strains, Phase IV (KMG-IV): sequencing the most valuable type-strain genomes for metagenomic binning, comparative biology and taxonomic classification.</title>
        <authorList>
            <person name="Goeker M."/>
        </authorList>
    </citation>
    <scope>NUCLEOTIDE SEQUENCE [LARGE SCALE GENOMIC DNA]</scope>
    <source>
        <strain evidence="2 3">DSM 21634</strain>
    </source>
</reference>
<evidence type="ECO:0000313" key="3">
    <source>
        <dbReference type="Proteomes" id="UP000252884"/>
    </source>
</evidence>
<gene>
    <name evidence="2" type="ORF">DES41_10977</name>
</gene>
<feature type="transmembrane region" description="Helical" evidence="1">
    <location>
        <begin position="170"/>
        <end position="187"/>
    </location>
</feature>
<dbReference type="AlphaFoldDB" id="A0A368XMV1"/>
<feature type="transmembrane region" description="Helical" evidence="1">
    <location>
        <begin position="283"/>
        <end position="301"/>
    </location>
</feature>
<feature type="transmembrane region" description="Helical" evidence="1">
    <location>
        <begin position="337"/>
        <end position="356"/>
    </location>
</feature>
<proteinExistence type="predicted"/>
<feature type="transmembrane region" description="Helical" evidence="1">
    <location>
        <begin position="140"/>
        <end position="163"/>
    </location>
</feature>
<keyword evidence="1" id="KW-0812">Transmembrane</keyword>
<dbReference type="SUPFAM" id="SSF48452">
    <property type="entry name" value="TPR-like"/>
    <property type="match status" value="1"/>
</dbReference>
<feature type="transmembrane region" description="Helical" evidence="1">
    <location>
        <begin position="193"/>
        <end position="215"/>
    </location>
</feature>
<organism evidence="2 3">
    <name type="scientific">Pseudorhodoferax soli</name>
    <dbReference type="NCBI Taxonomy" id="545864"/>
    <lineage>
        <taxon>Bacteria</taxon>
        <taxon>Pseudomonadati</taxon>
        <taxon>Pseudomonadota</taxon>
        <taxon>Betaproteobacteria</taxon>
        <taxon>Burkholderiales</taxon>
        <taxon>Comamonadaceae</taxon>
    </lineage>
</organism>
<feature type="transmembrane region" description="Helical" evidence="1">
    <location>
        <begin position="87"/>
        <end position="105"/>
    </location>
</feature>
<feature type="transmembrane region" description="Helical" evidence="1">
    <location>
        <begin position="12"/>
        <end position="37"/>
    </location>
</feature>
<protein>
    <submittedName>
        <fullName evidence="2">Uncharacterized protein</fullName>
    </submittedName>
</protein>
<keyword evidence="3" id="KW-1185">Reference proteome</keyword>
<evidence type="ECO:0000313" key="2">
    <source>
        <dbReference type="EMBL" id="RCW67354.1"/>
    </source>
</evidence>
<evidence type="ECO:0000256" key="1">
    <source>
        <dbReference type="SAM" id="Phobius"/>
    </source>
</evidence>
<dbReference type="OrthoDB" id="9135765at2"/>
<dbReference type="RefSeq" id="WP_147282975.1">
    <property type="nucleotide sequence ID" value="NZ_QPJK01000009.1"/>
</dbReference>
<dbReference type="EMBL" id="QPJK01000009">
    <property type="protein sequence ID" value="RCW67354.1"/>
    <property type="molecule type" value="Genomic_DNA"/>
</dbReference>
<feature type="transmembrane region" description="Helical" evidence="1">
    <location>
        <begin position="308"/>
        <end position="325"/>
    </location>
</feature>
<feature type="transmembrane region" description="Helical" evidence="1">
    <location>
        <begin position="368"/>
        <end position="385"/>
    </location>
</feature>
<dbReference type="Gene3D" id="1.25.40.10">
    <property type="entry name" value="Tetratricopeptide repeat domain"/>
    <property type="match status" value="1"/>
</dbReference>
<comment type="caution">
    <text evidence="2">The sequence shown here is derived from an EMBL/GenBank/DDBJ whole genome shotgun (WGS) entry which is preliminary data.</text>
</comment>
<dbReference type="Proteomes" id="UP000252884">
    <property type="component" value="Unassembled WGS sequence"/>
</dbReference>
<sequence>MPWNSNCRLTGGGGFLFFGLTLIVAVLTYALALIFIFPGKFQPIAIPHSDIYMPLAIANSPFNWGMPRPTGSIIDAFRGRFGLEFSVLFPVCVAFANCVGTVLLVRKIFFSDFDIRKNILSVFLGLVVYFWLIFTHRYFYIFAGWDAYAQYSYFFLLLSVAWLRLFWKRFFVGVLGFFLSACVAFLSKETYALSFFVVLPFVVRGIFVSGSAHVSGHTIRDRLVPRVVVVSVTSLFAFLVALGVNRYLNSPFTGHNLAVNGAYQISLSPMSIMGEWVRYAKDGFNVALGTALFVVAGFFLLRAGNRRNALPLIVPVIAGGLSWLPNSLLPNHHFAQYSFTGSYLYYLPFLFIVAGWPQYLRSMRNLRMGVAIFLVALPFLNLKLFRSDIVQFYTVQMDRQIEYNDAVKSIARNPAATEGSARNLLVGIAPPFNPFIYPSAFLKGYFPNGISLDVVGYSLPPGEIVRAAAANVSVRLLDASEVDLDMYKTIWSVGLDGGGFKKSTPQDYIHAAQVSGISIKDLVLYPEVGRIFLGRPSLSEKEFLDCGLAFKAYGANEKSLVCFDRSIQMAPNNPYPYFFYALALEPSGDIKAAVIYMEKANSLEPESARNPMFQAELRRLKKGLTN</sequence>
<name>A0A368XMV1_9BURK</name>
<keyword evidence="1" id="KW-1133">Transmembrane helix</keyword>